<proteinExistence type="predicted"/>
<reference evidence="2 3" key="1">
    <citation type="submission" date="2017-08" db="EMBL/GenBank/DDBJ databases">
        <title>Infants hospitalized years apart are colonized by the same room-sourced microbial strains.</title>
        <authorList>
            <person name="Brooks B."/>
            <person name="Olm M.R."/>
            <person name="Firek B.A."/>
            <person name="Baker R."/>
            <person name="Thomas B.C."/>
            <person name="Morowitz M.J."/>
            <person name="Banfield J.F."/>
        </authorList>
    </citation>
    <scope>NUCLEOTIDE SEQUENCE [LARGE SCALE GENOMIC DNA]</scope>
    <source>
        <strain evidence="2">S2_005_002_R2_29</strain>
    </source>
</reference>
<dbReference type="Proteomes" id="UP000249417">
    <property type="component" value="Unassembled WGS sequence"/>
</dbReference>
<keyword evidence="1" id="KW-0175">Coiled coil</keyword>
<evidence type="ECO:0000313" key="2">
    <source>
        <dbReference type="EMBL" id="PZQ46544.1"/>
    </source>
</evidence>
<evidence type="ECO:0000313" key="3">
    <source>
        <dbReference type="Proteomes" id="UP000249417"/>
    </source>
</evidence>
<organism evidence="2 3">
    <name type="scientific">Micavibrio aeruginosavorus</name>
    <dbReference type="NCBI Taxonomy" id="349221"/>
    <lineage>
        <taxon>Bacteria</taxon>
        <taxon>Pseudomonadati</taxon>
        <taxon>Bdellovibrionota</taxon>
        <taxon>Bdellovibrionia</taxon>
        <taxon>Bdellovibrionales</taxon>
        <taxon>Pseudobdellovibrionaceae</taxon>
        <taxon>Micavibrio</taxon>
    </lineage>
</organism>
<dbReference type="AlphaFoldDB" id="A0A2W5N0E3"/>
<sequence length="128" mass="14025">MRLRRTHMTESRLYQDFSKEQINKMVADDHEKREARLQQRVEEIVAERDASRQQRQEPSVGRGVAQIVAGGAAGIGGLATVFAMPANPFGWMLGAGLGQVAHMSIKEGVREIREARAVTQPSAPGSSL</sequence>
<comment type="caution">
    <text evidence="2">The sequence shown here is derived from an EMBL/GenBank/DDBJ whole genome shotgun (WGS) entry which is preliminary data.</text>
</comment>
<accession>A0A2W5N0E3</accession>
<name>A0A2W5N0E3_9BACT</name>
<evidence type="ECO:0000256" key="1">
    <source>
        <dbReference type="SAM" id="Coils"/>
    </source>
</evidence>
<feature type="coiled-coil region" evidence="1">
    <location>
        <begin position="27"/>
        <end position="54"/>
    </location>
</feature>
<gene>
    <name evidence="2" type="ORF">DI551_04880</name>
</gene>
<protein>
    <submittedName>
        <fullName evidence="2">Uncharacterized protein</fullName>
    </submittedName>
</protein>
<dbReference type="EMBL" id="QFQB01000025">
    <property type="protein sequence ID" value="PZQ46544.1"/>
    <property type="molecule type" value="Genomic_DNA"/>
</dbReference>